<name>A0A1W2CF27_9BURK</name>
<dbReference type="AlphaFoldDB" id="A0A1W2CF27"/>
<evidence type="ECO:0000313" key="2">
    <source>
        <dbReference type="Proteomes" id="UP000192708"/>
    </source>
</evidence>
<protein>
    <submittedName>
        <fullName evidence="1">Uncharacterized protein, DUF1810 family</fullName>
    </submittedName>
</protein>
<reference evidence="1 2" key="1">
    <citation type="submission" date="2017-04" db="EMBL/GenBank/DDBJ databases">
        <authorList>
            <person name="Afonso C.L."/>
            <person name="Miller P.J."/>
            <person name="Scott M.A."/>
            <person name="Spackman E."/>
            <person name="Goraichik I."/>
            <person name="Dimitrov K.M."/>
            <person name="Suarez D.L."/>
            <person name="Swayne D.E."/>
        </authorList>
    </citation>
    <scope>NUCLEOTIDE SEQUENCE [LARGE SCALE GENOMIC DNA]</scope>
    <source>
        <strain evidence="1 2">VK13</strain>
    </source>
</reference>
<dbReference type="InterPro" id="IPR036287">
    <property type="entry name" value="Rv1873-like_sf"/>
</dbReference>
<evidence type="ECO:0000313" key="1">
    <source>
        <dbReference type="EMBL" id="SMC83761.1"/>
    </source>
</evidence>
<dbReference type="RefSeq" id="WP_084286072.1">
    <property type="nucleotide sequence ID" value="NZ_FWXJ01000023.1"/>
</dbReference>
<gene>
    <name evidence="1" type="ORF">SAMN06296008_1234</name>
</gene>
<accession>A0A1W2CF27</accession>
<organism evidence="1 2">
    <name type="scientific">Polynucleobacter kasalickyi</name>
    <dbReference type="NCBI Taxonomy" id="1938817"/>
    <lineage>
        <taxon>Bacteria</taxon>
        <taxon>Pseudomonadati</taxon>
        <taxon>Pseudomonadota</taxon>
        <taxon>Betaproteobacteria</taxon>
        <taxon>Burkholderiales</taxon>
        <taxon>Burkholderiaceae</taxon>
        <taxon>Polynucleobacter</taxon>
    </lineage>
</organism>
<sequence>MFYNSIINCDFTYKCPTDWDKLSETKNNNIKYCPECDKSVTLCRNQKEVDEASEKGICIAHPIFPRYSEKKVIDFEPGIAENFIKDVPILTLGLPRIKDASSIPADELQHFMNAQFDTYDIILKELKAYKKKTHWIWYIFPQISGLGESLNSKKYALNSIAQAQRYWNHYILGRRLKECLGVLMQSKEPLHQILGEIDAMKLQSCLTLFHKAVPEEILFKEALSKFFKSELDQNTLRILTTAN</sequence>
<dbReference type="EMBL" id="FWXJ01000023">
    <property type="protein sequence ID" value="SMC83761.1"/>
    <property type="molecule type" value="Genomic_DNA"/>
</dbReference>
<dbReference type="SUPFAM" id="SSF140736">
    <property type="entry name" value="Rv1873-like"/>
    <property type="match status" value="1"/>
</dbReference>
<dbReference type="Gene3D" id="1.25.40.380">
    <property type="entry name" value="Protein of unknown function DUF1810"/>
    <property type="match status" value="1"/>
</dbReference>
<dbReference type="InterPro" id="IPR014937">
    <property type="entry name" value="DUF1810"/>
</dbReference>
<dbReference type="Proteomes" id="UP000192708">
    <property type="component" value="Unassembled WGS sequence"/>
</dbReference>
<dbReference type="OrthoDB" id="9801870at2"/>
<dbReference type="STRING" id="1938817.SAMN06296008_1234"/>
<keyword evidence="2" id="KW-1185">Reference proteome</keyword>
<dbReference type="Pfam" id="PF08837">
    <property type="entry name" value="DUF1810"/>
    <property type="match status" value="1"/>
</dbReference>
<proteinExistence type="predicted"/>